<dbReference type="Pfam" id="PF01762">
    <property type="entry name" value="Galactosyl_T"/>
    <property type="match status" value="1"/>
</dbReference>
<evidence type="ECO:0000256" key="8">
    <source>
        <dbReference type="ARBA" id="ARBA00023034"/>
    </source>
</evidence>
<dbReference type="InterPro" id="IPR002659">
    <property type="entry name" value="Glyco_trans_31"/>
</dbReference>
<dbReference type="GO" id="GO:0016758">
    <property type="term" value="F:hexosyltransferase activity"/>
    <property type="evidence" value="ECO:0007669"/>
    <property type="project" value="InterPro"/>
</dbReference>
<evidence type="ECO:0000313" key="13">
    <source>
        <dbReference type="Proteomes" id="UP000821853"/>
    </source>
</evidence>
<evidence type="ECO:0000256" key="2">
    <source>
        <dbReference type="ARBA" id="ARBA00008661"/>
    </source>
</evidence>
<evidence type="ECO:0000313" key="12">
    <source>
        <dbReference type="EMBL" id="KAH9383352.1"/>
    </source>
</evidence>
<dbReference type="GO" id="GO:0006493">
    <property type="term" value="P:protein O-linked glycosylation"/>
    <property type="evidence" value="ECO:0007669"/>
    <property type="project" value="TreeGrafter"/>
</dbReference>
<gene>
    <name evidence="12" type="ORF">HPB48_024567</name>
</gene>
<comment type="similarity">
    <text evidence="2 10">Belongs to the glycosyltransferase 31 family.</text>
</comment>
<keyword evidence="5" id="KW-0812">Transmembrane</keyword>
<dbReference type="VEuPathDB" id="VectorBase:HLOH_042805"/>
<proteinExistence type="inferred from homology"/>
<dbReference type="PANTHER" id="PTHR11214:SF376">
    <property type="entry name" value="HEXOSYLTRANSFERASE"/>
    <property type="match status" value="1"/>
</dbReference>
<organism evidence="12 13">
    <name type="scientific">Haemaphysalis longicornis</name>
    <name type="common">Bush tick</name>
    <dbReference type="NCBI Taxonomy" id="44386"/>
    <lineage>
        <taxon>Eukaryota</taxon>
        <taxon>Metazoa</taxon>
        <taxon>Ecdysozoa</taxon>
        <taxon>Arthropoda</taxon>
        <taxon>Chelicerata</taxon>
        <taxon>Arachnida</taxon>
        <taxon>Acari</taxon>
        <taxon>Parasitiformes</taxon>
        <taxon>Ixodida</taxon>
        <taxon>Ixodoidea</taxon>
        <taxon>Ixodidae</taxon>
        <taxon>Haemaphysalinae</taxon>
        <taxon>Haemaphysalis</taxon>
    </lineage>
</organism>
<comment type="subcellular location">
    <subcellularLocation>
        <location evidence="1 10">Golgi apparatus membrane</location>
        <topology evidence="1 10">Single-pass type II membrane protein</topology>
    </subcellularLocation>
</comment>
<dbReference type="OrthoDB" id="5512589at2759"/>
<keyword evidence="9" id="KW-0472">Membrane</keyword>
<keyword evidence="8 10" id="KW-0333">Golgi apparatus</keyword>
<comment type="caution">
    <text evidence="12">The sequence shown here is derived from an EMBL/GenBank/DDBJ whole genome shotgun (WGS) entry which is preliminary data.</text>
</comment>
<dbReference type="EMBL" id="JABSTR010001062">
    <property type="protein sequence ID" value="KAH9383352.1"/>
    <property type="molecule type" value="Genomic_DNA"/>
</dbReference>
<evidence type="ECO:0000256" key="3">
    <source>
        <dbReference type="ARBA" id="ARBA00022676"/>
    </source>
</evidence>
<keyword evidence="4" id="KW-0808">Transferase</keyword>
<feature type="region of interest" description="Disordered" evidence="11">
    <location>
        <begin position="1"/>
        <end position="22"/>
    </location>
</feature>
<evidence type="ECO:0000256" key="7">
    <source>
        <dbReference type="ARBA" id="ARBA00022989"/>
    </source>
</evidence>
<keyword evidence="7" id="KW-1133">Transmembrane helix</keyword>
<evidence type="ECO:0000256" key="5">
    <source>
        <dbReference type="ARBA" id="ARBA00022692"/>
    </source>
</evidence>
<evidence type="ECO:0000256" key="11">
    <source>
        <dbReference type="SAM" id="MobiDB-lite"/>
    </source>
</evidence>
<evidence type="ECO:0000256" key="10">
    <source>
        <dbReference type="RuleBase" id="RU363063"/>
    </source>
</evidence>
<accession>A0A9J6H8R8</accession>
<keyword evidence="6" id="KW-0735">Signal-anchor</keyword>
<keyword evidence="13" id="KW-1185">Reference proteome</keyword>
<dbReference type="PANTHER" id="PTHR11214">
    <property type="entry name" value="BETA-1,3-N-ACETYLGLUCOSAMINYLTRANSFERASE"/>
    <property type="match status" value="1"/>
</dbReference>
<dbReference type="Gene3D" id="3.90.550.50">
    <property type="match status" value="1"/>
</dbReference>
<protein>
    <recommendedName>
        <fullName evidence="10">Hexosyltransferase</fullName>
        <ecNumber evidence="10">2.4.1.-</ecNumber>
    </recommendedName>
</protein>
<evidence type="ECO:0000256" key="9">
    <source>
        <dbReference type="ARBA" id="ARBA00023136"/>
    </source>
</evidence>
<dbReference type="AlphaFoldDB" id="A0A9J6H8R8"/>
<evidence type="ECO:0000256" key="1">
    <source>
        <dbReference type="ARBA" id="ARBA00004323"/>
    </source>
</evidence>
<dbReference type="OMA" id="WLLANNC"/>
<keyword evidence="3 10" id="KW-0328">Glycosyltransferase</keyword>
<dbReference type="Proteomes" id="UP000821853">
    <property type="component" value="Unassembled WGS sequence"/>
</dbReference>
<sequence>MPTLFKLRSAEPSFSEPNSSGNTAVDVTIAEESAAKNKVFMQSFIDSSSPNNINGKVTVHKMESLYQGAANLYSTESSSVRHIVTELGPEKSNYPNLTSNMLPTVTAASVKLNSSDPPTKPYGWKVKGACASAVRVLYYVHTTPEHAEQRDFLRTTIGNSKVAAFVNSSLVFFVGTTPDRKLSKKVHTEAEKHGDVVQLDFIDTYRNLSLKFIGATKWLLANNCLNPTERVLVKIDDDVMVNVFLLTSYVKYILALDNSESPSIHCAIVPQARPIRDKNSKWFVSRQDYSSNKYPLYCLGAAFVMHASVLARLGRAVDHAPFFWVEDVYATGMVARLANVSHVDINRHCCLTPAEDTVAVSKNTLFMQMGQALMASKSASKLWNSVMLQNRTR</sequence>
<dbReference type="GO" id="GO:0000139">
    <property type="term" value="C:Golgi membrane"/>
    <property type="evidence" value="ECO:0007669"/>
    <property type="project" value="UniProtKB-SubCell"/>
</dbReference>
<reference evidence="12 13" key="1">
    <citation type="journal article" date="2020" name="Cell">
        <title>Large-Scale Comparative Analyses of Tick Genomes Elucidate Their Genetic Diversity and Vector Capacities.</title>
        <authorList>
            <consortium name="Tick Genome and Microbiome Consortium (TIGMIC)"/>
            <person name="Jia N."/>
            <person name="Wang J."/>
            <person name="Shi W."/>
            <person name="Du L."/>
            <person name="Sun Y."/>
            <person name="Zhan W."/>
            <person name="Jiang J.F."/>
            <person name="Wang Q."/>
            <person name="Zhang B."/>
            <person name="Ji P."/>
            <person name="Bell-Sakyi L."/>
            <person name="Cui X.M."/>
            <person name="Yuan T.T."/>
            <person name="Jiang B.G."/>
            <person name="Yang W.F."/>
            <person name="Lam T.T."/>
            <person name="Chang Q.C."/>
            <person name="Ding S.J."/>
            <person name="Wang X.J."/>
            <person name="Zhu J.G."/>
            <person name="Ruan X.D."/>
            <person name="Zhao L."/>
            <person name="Wei J.T."/>
            <person name="Ye R.Z."/>
            <person name="Que T.C."/>
            <person name="Du C.H."/>
            <person name="Zhou Y.H."/>
            <person name="Cheng J.X."/>
            <person name="Dai P.F."/>
            <person name="Guo W.B."/>
            <person name="Han X.H."/>
            <person name="Huang E.J."/>
            <person name="Li L.F."/>
            <person name="Wei W."/>
            <person name="Gao Y.C."/>
            <person name="Liu J.Z."/>
            <person name="Shao H.Z."/>
            <person name="Wang X."/>
            <person name="Wang C.C."/>
            <person name="Yang T.C."/>
            <person name="Huo Q.B."/>
            <person name="Li W."/>
            <person name="Chen H.Y."/>
            <person name="Chen S.E."/>
            <person name="Zhou L.G."/>
            <person name="Ni X.B."/>
            <person name="Tian J.H."/>
            <person name="Sheng Y."/>
            <person name="Liu T."/>
            <person name="Pan Y.S."/>
            <person name="Xia L.Y."/>
            <person name="Li J."/>
            <person name="Zhao F."/>
            <person name="Cao W.C."/>
        </authorList>
    </citation>
    <scope>NUCLEOTIDE SEQUENCE [LARGE SCALE GENOMIC DNA]</scope>
    <source>
        <strain evidence="12">HaeL-2018</strain>
    </source>
</reference>
<name>A0A9J6H8R8_HAELO</name>
<evidence type="ECO:0000256" key="6">
    <source>
        <dbReference type="ARBA" id="ARBA00022968"/>
    </source>
</evidence>
<dbReference type="EC" id="2.4.1.-" evidence="10"/>
<evidence type="ECO:0000256" key="4">
    <source>
        <dbReference type="ARBA" id="ARBA00022679"/>
    </source>
</evidence>